<evidence type="ECO:0000256" key="4">
    <source>
        <dbReference type="ARBA" id="ARBA00022679"/>
    </source>
</evidence>
<dbReference type="Pfam" id="PF07730">
    <property type="entry name" value="HisKA_3"/>
    <property type="match status" value="1"/>
</dbReference>
<comment type="catalytic activity">
    <reaction evidence="1">
        <text>ATP + protein L-histidine = ADP + protein N-phospho-L-histidine.</text>
        <dbReference type="EC" id="2.7.13.3"/>
    </reaction>
</comment>
<evidence type="ECO:0000256" key="7">
    <source>
        <dbReference type="ARBA" id="ARBA00022840"/>
    </source>
</evidence>
<evidence type="ECO:0000256" key="1">
    <source>
        <dbReference type="ARBA" id="ARBA00000085"/>
    </source>
</evidence>
<sequence>MRAQPFRLLGTAPRSETPDTELCLPMVLTVGRLRRRTAGRRARRDASVAASVAWFTGAGLAVTLALALLTGVLARRAGVEQGTRSFENLARVTAATLTPALDGDPGLPPGPTADLRTHVDALVKAGPVVAVRVRSSSGQVLWADDRSVVGRTDALPADARRALRTGSVASLAADPGDPGVVAGHSSGRVLVAWVGVEDVHGTPLLVEFHESYTEVTDLAQRTWMRFAPAALGALALLQVLQVPLAWRLASNLRRSRQSEDALLQAAVDASDAERRRIAGEVHDHTVQDLTALAFEIDAAQMRGAPRNAEDAELLERTAQGVRRTVEDLRSLLVALIPARGGFRGGLLPALQVLAQELTRSGIRVTVRADDARDLPGPTAALLYRCAQEALRNVVTHSRATSVEVAVTQDQGVATMEIEDDGQGFDERRLAERAAAGHVGLRALGELLVDVGGSLTLSSAPGEGTQLVATVPLATAAVTAGAAR</sequence>
<dbReference type="InterPro" id="IPR005467">
    <property type="entry name" value="His_kinase_dom"/>
</dbReference>
<evidence type="ECO:0000256" key="6">
    <source>
        <dbReference type="ARBA" id="ARBA00022777"/>
    </source>
</evidence>
<reference evidence="11 12" key="1">
    <citation type="journal article" date="2010" name="Stand. Genomic Sci.">
        <title>Complete genome sequence of Geodermatophilus obscurus type strain (G-20).</title>
        <authorList>
            <person name="Ivanova N."/>
            <person name="Sikorski J."/>
            <person name="Jando M."/>
            <person name="Munk C."/>
            <person name="Lapidus A."/>
            <person name="Glavina Del Rio T."/>
            <person name="Copeland A."/>
            <person name="Tice H."/>
            <person name="Cheng J.-F."/>
            <person name="Lucas S."/>
            <person name="Chen F."/>
            <person name="Nolan M."/>
            <person name="Bruce D."/>
            <person name="Goodwin L."/>
            <person name="Pitluck S."/>
            <person name="Mavromatis K."/>
            <person name="Mikhailova N."/>
            <person name="Pati A."/>
            <person name="Chen A."/>
            <person name="Palaniappan K."/>
            <person name="Land M."/>
            <person name="Hauser L."/>
            <person name="Chang Y.-J."/>
            <person name="Jeffries C.D."/>
            <person name="Meincke L."/>
            <person name="Brettin T."/>
            <person name="Detter J.C."/>
            <person name="Detter J.C."/>
            <person name="Rohde M."/>
            <person name="Goeker M."/>
            <person name="Bristow J."/>
            <person name="Eisen J.A."/>
            <person name="Markowitz V."/>
            <person name="Hugenholtz P."/>
            <person name="Kyrpides N.C."/>
            <person name="Klenk H.-P."/>
        </authorList>
    </citation>
    <scope>NUCLEOTIDE SEQUENCE [LARGE SCALE GENOMIC DNA]</scope>
    <source>
        <strain evidence="12">ATCC 25078 / DSM 43160 / JCM 3152 / KCC A-0152 / KCTC 9177 / NBRC 13315 / NRRL B-3577 / G-20</strain>
    </source>
</reference>
<dbReference type="PANTHER" id="PTHR24421">
    <property type="entry name" value="NITRATE/NITRITE SENSOR PROTEIN NARX-RELATED"/>
    <property type="match status" value="1"/>
</dbReference>
<evidence type="ECO:0000313" key="12">
    <source>
        <dbReference type="Proteomes" id="UP000001382"/>
    </source>
</evidence>
<evidence type="ECO:0000256" key="2">
    <source>
        <dbReference type="ARBA" id="ARBA00012438"/>
    </source>
</evidence>
<evidence type="ECO:0000259" key="10">
    <source>
        <dbReference type="PROSITE" id="PS50109"/>
    </source>
</evidence>
<dbReference type="InterPro" id="IPR011712">
    <property type="entry name" value="Sig_transdc_His_kin_sub3_dim/P"/>
</dbReference>
<evidence type="ECO:0000256" key="5">
    <source>
        <dbReference type="ARBA" id="ARBA00022741"/>
    </source>
</evidence>
<keyword evidence="6 11" id="KW-0418">Kinase</keyword>
<proteinExistence type="predicted"/>
<dbReference type="PANTHER" id="PTHR24421:SF10">
    <property type="entry name" value="NITRATE_NITRITE SENSOR PROTEIN NARQ"/>
    <property type="match status" value="1"/>
</dbReference>
<dbReference type="EMBL" id="CP001867">
    <property type="protein sequence ID" value="ADB75722.1"/>
    <property type="molecule type" value="Genomic_DNA"/>
</dbReference>
<evidence type="ECO:0000256" key="9">
    <source>
        <dbReference type="SAM" id="Phobius"/>
    </source>
</evidence>
<keyword evidence="9" id="KW-1133">Transmembrane helix</keyword>
<dbReference type="GO" id="GO:0005524">
    <property type="term" value="F:ATP binding"/>
    <property type="evidence" value="ECO:0007669"/>
    <property type="project" value="UniProtKB-KW"/>
</dbReference>
<keyword evidence="4" id="KW-0808">Transferase</keyword>
<accession>D2S9C2</accession>
<dbReference type="GO" id="GO:0046983">
    <property type="term" value="F:protein dimerization activity"/>
    <property type="evidence" value="ECO:0007669"/>
    <property type="project" value="InterPro"/>
</dbReference>
<keyword evidence="8" id="KW-0902">Two-component regulatory system</keyword>
<dbReference type="STRING" id="526225.Gobs_3115"/>
<dbReference type="InterPro" id="IPR003594">
    <property type="entry name" value="HATPase_dom"/>
</dbReference>
<dbReference type="PROSITE" id="PS50109">
    <property type="entry name" value="HIS_KIN"/>
    <property type="match status" value="1"/>
</dbReference>
<keyword evidence="12" id="KW-1185">Reference proteome</keyword>
<gene>
    <name evidence="11" type="ordered locus">Gobs_3115</name>
</gene>
<keyword evidence="9" id="KW-0472">Membrane</keyword>
<reference evidence="12" key="2">
    <citation type="submission" date="2010-01" db="EMBL/GenBank/DDBJ databases">
        <title>The complete genome of Geodermatophilus obscurus DSM 43160.</title>
        <authorList>
            <consortium name="US DOE Joint Genome Institute (JGI-PGF)"/>
            <person name="Lucas S."/>
            <person name="Copeland A."/>
            <person name="Lapidus A."/>
            <person name="Glavina del Rio T."/>
            <person name="Dalin E."/>
            <person name="Tice H."/>
            <person name="Bruce D."/>
            <person name="Goodwin L."/>
            <person name="Pitluck S."/>
            <person name="Kyrpides N."/>
            <person name="Mavromatis K."/>
            <person name="Ivanova N."/>
            <person name="Munk A.C."/>
            <person name="Brettin T."/>
            <person name="Detter J.C."/>
            <person name="Han C."/>
            <person name="Larimer F."/>
            <person name="Land M."/>
            <person name="Hauser L."/>
            <person name="Markowitz V."/>
            <person name="Cheng J.-F."/>
            <person name="Hugenholtz P."/>
            <person name="Woyke T."/>
            <person name="Wu D."/>
            <person name="Jando M."/>
            <person name="Schneider S."/>
            <person name="Klenk H.-P."/>
            <person name="Eisen J.A."/>
        </authorList>
    </citation>
    <scope>NUCLEOTIDE SEQUENCE [LARGE SCALE GENOMIC DNA]</scope>
    <source>
        <strain evidence="12">ATCC 25078 / DSM 43160 / JCM 3152 / KCC A-0152 / KCTC 9177 / NBRC 13315 / NRRL B-3577 / G-20</strain>
    </source>
</reference>
<evidence type="ECO:0000256" key="8">
    <source>
        <dbReference type="ARBA" id="ARBA00023012"/>
    </source>
</evidence>
<name>D2S9C2_GEOOG</name>
<keyword evidence="3" id="KW-0597">Phosphoprotein</keyword>
<dbReference type="InterPro" id="IPR050482">
    <property type="entry name" value="Sensor_HK_TwoCompSys"/>
</dbReference>
<dbReference type="Gene3D" id="1.20.5.1930">
    <property type="match status" value="1"/>
</dbReference>
<feature type="domain" description="Histidine kinase" evidence="10">
    <location>
        <begin position="382"/>
        <end position="474"/>
    </location>
</feature>
<dbReference type="KEGG" id="gob:Gobs_3115"/>
<keyword evidence="9" id="KW-0812">Transmembrane</keyword>
<feature type="transmembrane region" description="Helical" evidence="9">
    <location>
        <begin position="52"/>
        <end position="74"/>
    </location>
</feature>
<dbReference type="HOGENOM" id="CLU_044453_0_0_11"/>
<dbReference type="CDD" id="cd16917">
    <property type="entry name" value="HATPase_UhpB-NarQ-NarX-like"/>
    <property type="match status" value="1"/>
</dbReference>
<organism evidence="11 12">
    <name type="scientific">Geodermatophilus obscurus (strain ATCC 25078 / DSM 43160 / JCM 3152 / CCUG 61914 / KCC A-0152 / KCTC 9177 / NBRC 13315 / NRRL B-3577 / G-20)</name>
    <dbReference type="NCBI Taxonomy" id="526225"/>
    <lineage>
        <taxon>Bacteria</taxon>
        <taxon>Bacillati</taxon>
        <taxon>Actinomycetota</taxon>
        <taxon>Actinomycetes</taxon>
        <taxon>Geodermatophilales</taxon>
        <taxon>Geodermatophilaceae</taxon>
        <taxon>Geodermatophilus</taxon>
    </lineage>
</organism>
<dbReference type="Pfam" id="PF02518">
    <property type="entry name" value="HATPase_c"/>
    <property type="match status" value="1"/>
</dbReference>
<keyword evidence="5" id="KW-0547">Nucleotide-binding</keyword>
<dbReference type="InterPro" id="IPR036890">
    <property type="entry name" value="HATPase_C_sf"/>
</dbReference>
<keyword evidence="7" id="KW-0067">ATP-binding</keyword>
<dbReference type="GO" id="GO:0000155">
    <property type="term" value="F:phosphorelay sensor kinase activity"/>
    <property type="evidence" value="ECO:0007669"/>
    <property type="project" value="InterPro"/>
</dbReference>
<evidence type="ECO:0000256" key="3">
    <source>
        <dbReference type="ARBA" id="ARBA00022553"/>
    </source>
</evidence>
<dbReference type="Proteomes" id="UP000001382">
    <property type="component" value="Chromosome"/>
</dbReference>
<dbReference type="GO" id="GO:0016020">
    <property type="term" value="C:membrane"/>
    <property type="evidence" value="ECO:0007669"/>
    <property type="project" value="InterPro"/>
</dbReference>
<dbReference type="SUPFAM" id="SSF55874">
    <property type="entry name" value="ATPase domain of HSP90 chaperone/DNA topoisomerase II/histidine kinase"/>
    <property type="match status" value="1"/>
</dbReference>
<dbReference type="EC" id="2.7.13.3" evidence="2"/>
<dbReference type="eggNOG" id="COG4585">
    <property type="taxonomic scope" value="Bacteria"/>
</dbReference>
<protein>
    <recommendedName>
        <fullName evidence="2">histidine kinase</fullName>
        <ecNumber evidence="2">2.7.13.3</ecNumber>
    </recommendedName>
</protein>
<dbReference type="Gene3D" id="3.30.565.10">
    <property type="entry name" value="Histidine kinase-like ATPase, C-terminal domain"/>
    <property type="match status" value="1"/>
</dbReference>
<evidence type="ECO:0000313" key="11">
    <source>
        <dbReference type="EMBL" id="ADB75722.1"/>
    </source>
</evidence>
<dbReference type="AlphaFoldDB" id="D2S9C2"/>